<dbReference type="EMBL" id="JAMZIH010007336">
    <property type="protein sequence ID" value="KAJ1673134.1"/>
    <property type="molecule type" value="Genomic_DNA"/>
</dbReference>
<proteinExistence type="predicted"/>
<evidence type="ECO:0000313" key="1">
    <source>
        <dbReference type="EMBL" id="KAJ1673134.1"/>
    </source>
</evidence>
<name>A0ACC1HGS6_9FUNG</name>
<dbReference type="EC" id="6.3.5.4" evidence="1"/>
<keyword evidence="1" id="KW-0436">Ligase</keyword>
<accession>A0ACC1HGS6</accession>
<organism evidence="1 2">
    <name type="scientific">Spiromyces aspiralis</name>
    <dbReference type="NCBI Taxonomy" id="68401"/>
    <lineage>
        <taxon>Eukaryota</taxon>
        <taxon>Fungi</taxon>
        <taxon>Fungi incertae sedis</taxon>
        <taxon>Zoopagomycota</taxon>
        <taxon>Kickxellomycotina</taxon>
        <taxon>Kickxellomycetes</taxon>
        <taxon>Kickxellales</taxon>
        <taxon>Kickxellaceae</taxon>
        <taxon>Spiromyces</taxon>
    </lineage>
</organism>
<protein>
    <submittedName>
        <fullName evidence="1">Asparagine synthetase</fullName>
        <ecNumber evidence="1">6.3.5.4</ecNumber>
    </submittedName>
</protein>
<feature type="non-terminal residue" evidence="1">
    <location>
        <position position="300"/>
    </location>
</feature>
<sequence length="300" mass="33842">MCGIFAVYQYWGDAEAYRQRCLELSKKLRHRGPDWSGCIVADNHIFCHERLAIVGVDSGAQPLTNEDESVILTVNGEIYNHSDIERCLKQPHTFKTRSDCESILHAYTEFDTDVINKLDGMFAWALIDRRSEPARLIAARDPIGITTLYIGRVSVHPETLYIASELKSLNEECDFIEEFPPGCYFDSRVGDFVRYFKPDWWDGDRIPTSPVDYKLLRGSLVKAVRKRMMCEVPFGVLLSGGLDSSLIASIAAREIRRIAQSSVSDVEDVDNRAARHYPRLHSFSIGLPGAPDLIAARKVA</sequence>
<gene>
    <name evidence="1" type="primary">ASN1_1</name>
    <name evidence="1" type="ORF">EV182_005818</name>
</gene>
<dbReference type="Proteomes" id="UP001145114">
    <property type="component" value="Unassembled WGS sequence"/>
</dbReference>
<evidence type="ECO:0000313" key="2">
    <source>
        <dbReference type="Proteomes" id="UP001145114"/>
    </source>
</evidence>
<reference evidence="1" key="1">
    <citation type="submission" date="2022-06" db="EMBL/GenBank/DDBJ databases">
        <title>Phylogenomic reconstructions and comparative analyses of Kickxellomycotina fungi.</title>
        <authorList>
            <person name="Reynolds N.K."/>
            <person name="Stajich J.E."/>
            <person name="Barry K."/>
            <person name="Grigoriev I.V."/>
            <person name="Crous P."/>
            <person name="Smith M.E."/>
        </authorList>
    </citation>
    <scope>NUCLEOTIDE SEQUENCE</scope>
    <source>
        <strain evidence="1">RSA 2271</strain>
    </source>
</reference>
<keyword evidence="2" id="KW-1185">Reference proteome</keyword>
<comment type="caution">
    <text evidence="1">The sequence shown here is derived from an EMBL/GenBank/DDBJ whole genome shotgun (WGS) entry which is preliminary data.</text>
</comment>